<dbReference type="AlphaFoldDB" id="A0A2R8VI11"/>
<dbReference type="GeneTree" id="ENSGT00390000000787"/>
<organism evidence="1 3">
    <name type="scientific">Mus musculus</name>
    <name type="common">Mouse</name>
    <dbReference type="NCBI Taxonomy" id="10090"/>
    <lineage>
        <taxon>Eukaryota</taxon>
        <taxon>Metazoa</taxon>
        <taxon>Chordata</taxon>
        <taxon>Craniata</taxon>
        <taxon>Vertebrata</taxon>
        <taxon>Euteleostomi</taxon>
        <taxon>Mammalia</taxon>
        <taxon>Eutheria</taxon>
        <taxon>Euarchontoglires</taxon>
        <taxon>Glires</taxon>
        <taxon>Rodentia</taxon>
        <taxon>Myomorpha</taxon>
        <taxon>Muroidea</taxon>
        <taxon>Muridae</taxon>
        <taxon>Murinae</taxon>
        <taxon>Mus</taxon>
        <taxon>Mus</taxon>
    </lineage>
</organism>
<dbReference type="Ensembl" id="ENSMUST00000231204.2">
    <property type="protein sequence ID" value="ENSMUSP00000155610.2"/>
    <property type="gene ID" value="ENSMUSG00000058099.17"/>
</dbReference>
<evidence type="ECO:0000313" key="1">
    <source>
        <dbReference type="Ensembl" id="ENSMUSP00000155610.2"/>
    </source>
</evidence>
<dbReference type="Proteomes" id="UP000000589">
    <property type="component" value="Chromosome 15"/>
</dbReference>
<evidence type="ECO:0000313" key="2">
    <source>
        <dbReference type="MGI" id="MGI:1921289"/>
    </source>
</evidence>
<protein>
    <submittedName>
        <fullName evidence="1">Nfat activating molecule with ITAM motif 1</fullName>
    </submittedName>
</protein>
<dbReference type="Bgee" id="ENSMUSG00000058099">
    <property type="expression patterns" value="Expressed in granulocyte and 80 other cell types or tissues"/>
</dbReference>
<proteinExistence type="predicted"/>
<dbReference type="Antibodypedia" id="27327">
    <property type="antibodies" value="117 antibodies from 25 providers"/>
</dbReference>
<keyword evidence="3" id="KW-1185">Reference proteome</keyword>
<reference evidence="1" key="4">
    <citation type="submission" date="2025-09" db="UniProtKB">
        <authorList>
            <consortium name="Ensembl"/>
        </authorList>
    </citation>
    <scope>IDENTIFICATION</scope>
    <source>
        <strain evidence="1">C57BL/6J</strain>
    </source>
</reference>
<name>A0A2R8VI11_MOUSE</name>
<dbReference type="AGR" id="MGI:1921289"/>
<evidence type="ECO:0000313" key="3">
    <source>
        <dbReference type="Proteomes" id="UP000000589"/>
    </source>
</evidence>
<dbReference type="ExpressionAtlas" id="A0A2R8VI11">
    <property type="expression patterns" value="baseline and differential"/>
</dbReference>
<sequence length="61" mass="6983">MPGYQLTRQGDIHPNVQSKKDLRIGIIDPYQPSYHGVPGKHRCVLQLQNRGLHKTSKRFAC</sequence>
<dbReference type="VEuPathDB" id="HostDB:ENSMUSG00000058099"/>
<reference evidence="1" key="3">
    <citation type="submission" date="2025-08" db="UniProtKB">
        <authorList>
            <consortium name="Ensembl"/>
        </authorList>
    </citation>
    <scope>IDENTIFICATION</scope>
    <source>
        <strain evidence="1">C57BL/6J</strain>
    </source>
</reference>
<reference evidence="1 3" key="2">
    <citation type="journal article" date="2011" name="PLoS Biol.">
        <title>Modernizing reference genome assemblies.</title>
        <authorList>
            <person name="Church D.M."/>
            <person name="Schneider V.A."/>
            <person name="Graves T."/>
            <person name="Auger K."/>
            <person name="Cunningham F."/>
            <person name="Bouk N."/>
            <person name="Chen H.C."/>
            <person name="Agarwala R."/>
            <person name="McLaren W.M."/>
            <person name="Ritchie G.R."/>
            <person name="Albracht D."/>
            <person name="Kremitzki M."/>
            <person name="Rock S."/>
            <person name="Kotkiewicz H."/>
            <person name="Kremitzki C."/>
            <person name="Wollam A."/>
            <person name="Trani L."/>
            <person name="Fulton L."/>
            <person name="Fulton R."/>
            <person name="Matthews L."/>
            <person name="Whitehead S."/>
            <person name="Chow W."/>
            <person name="Torrance J."/>
            <person name="Dunn M."/>
            <person name="Harden G."/>
            <person name="Threadgold G."/>
            <person name="Wood J."/>
            <person name="Collins J."/>
            <person name="Heath P."/>
            <person name="Griffiths G."/>
            <person name="Pelan S."/>
            <person name="Grafham D."/>
            <person name="Eichler E.E."/>
            <person name="Weinstock G."/>
            <person name="Mardis E.R."/>
            <person name="Wilson R.K."/>
            <person name="Howe K."/>
            <person name="Flicek P."/>
            <person name="Hubbard T."/>
        </authorList>
    </citation>
    <scope>NUCLEOTIDE SEQUENCE [LARGE SCALE GENOMIC DNA]</scope>
    <source>
        <strain evidence="1 3">C57BL/6J</strain>
    </source>
</reference>
<accession>A0A2R8VI11</accession>
<reference evidence="1 3" key="1">
    <citation type="journal article" date="2009" name="PLoS Biol.">
        <title>Lineage-specific biology revealed by a finished genome assembly of the mouse.</title>
        <authorList>
            <consortium name="Mouse Genome Sequencing Consortium"/>
            <person name="Church D.M."/>
            <person name="Goodstadt L."/>
            <person name="Hillier L.W."/>
            <person name="Zody M.C."/>
            <person name="Goldstein S."/>
            <person name="She X."/>
            <person name="Bult C.J."/>
            <person name="Agarwala R."/>
            <person name="Cherry J.L."/>
            <person name="DiCuccio M."/>
            <person name="Hlavina W."/>
            <person name="Kapustin Y."/>
            <person name="Meric P."/>
            <person name="Maglott D."/>
            <person name="Birtle Z."/>
            <person name="Marques A.C."/>
            <person name="Graves T."/>
            <person name="Zhou S."/>
            <person name="Teague B."/>
            <person name="Potamousis K."/>
            <person name="Churas C."/>
            <person name="Place M."/>
            <person name="Herschleb J."/>
            <person name="Runnheim R."/>
            <person name="Forrest D."/>
            <person name="Amos-Landgraf J."/>
            <person name="Schwartz D.C."/>
            <person name="Cheng Z."/>
            <person name="Lindblad-Toh K."/>
            <person name="Eichler E.E."/>
            <person name="Ponting C.P."/>
        </authorList>
    </citation>
    <scope>NUCLEOTIDE SEQUENCE [LARGE SCALE GENOMIC DNA]</scope>
    <source>
        <strain evidence="1 3">C57BL/6J</strain>
    </source>
</reference>
<gene>
    <name evidence="1 2" type="primary">Nfam1</name>
</gene>
<dbReference type="MGI" id="MGI:1921289">
    <property type="gene designation" value="Nfam1"/>
</dbReference>